<gene>
    <name evidence="6" type="ORF">GR170_15950</name>
</gene>
<reference evidence="6 7" key="1">
    <citation type="submission" date="2019-12" db="EMBL/GenBank/DDBJ databases">
        <authorList>
            <person name="Li M."/>
        </authorList>
    </citation>
    <scope>NUCLEOTIDE SEQUENCE [LARGE SCALE GENOMIC DNA]</scope>
    <source>
        <strain evidence="6 7">GBMRC 2024</strain>
    </source>
</reference>
<dbReference type="PRINTS" id="PR00143">
    <property type="entry name" value="CITRTSNTHASE"/>
</dbReference>
<accession>A0A6L7G7N4</accession>
<proteinExistence type="inferred from homology"/>
<evidence type="ECO:0000256" key="3">
    <source>
        <dbReference type="ARBA" id="ARBA00012972"/>
    </source>
</evidence>
<keyword evidence="7" id="KW-1185">Reference proteome</keyword>
<dbReference type="AlphaFoldDB" id="A0A6L7G7N4"/>
<comment type="caution">
    <text evidence="6">The sequence shown here is derived from an EMBL/GenBank/DDBJ whole genome shotgun (WGS) entry which is preliminary data.</text>
</comment>
<evidence type="ECO:0000256" key="4">
    <source>
        <dbReference type="ARBA" id="ARBA00022679"/>
    </source>
</evidence>
<evidence type="ECO:0000259" key="5">
    <source>
        <dbReference type="Pfam" id="PF12728"/>
    </source>
</evidence>
<dbReference type="Gene3D" id="1.10.580.10">
    <property type="entry name" value="Citrate Synthase, domain 1"/>
    <property type="match status" value="2"/>
</dbReference>
<evidence type="ECO:0000256" key="1">
    <source>
        <dbReference type="ARBA" id="ARBA00004751"/>
    </source>
</evidence>
<dbReference type="Pfam" id="PF12728">
    <property type="entry name" value="HTH_17"/>
    <property type="match status" value="1"/>
</dbReference>
<dbReference type="InterPro" id="IPR036969">
    <property type="entry name" value="Citrate_synthase_sf"/>
</dbReference>
<dbReference type="Pfam" id="PF00285">
    <property type="entry name" value="Citrate_synt"/>
    <property type="match status" value="1"/>
</dbReference>
<dbReference type="GO" id="GO:0036440">
    <property type="term" value="F:citrate synthase activity"/>
    <property type="evidence" value="ECO:0007669"/>
    <property type="project" value="UniProtKB-EC"/>
</dbReference>
<sequence>MEKWLSQEEASEALGVRRQTLYAYVSRGLIEVRPDPERNNRNQYRGEDIEAMIRRQKMGRGRRKIAESTMSWGEPIITTRISTITHGRLFYRGREAVALSHEASLEEVAGLLWEAEEIPHFPTLPALGDPPPGRARSYAALAIATAEAMPSHSLAPVILMRDSARLVGLLASHMADLPAAEAPLHLRLAQAWGCAEKADLIRRALVLLADQELTSSAFAARVTVSTGASLAAAAMAGIAALSGPMHGDATRRVQLVVEDALRSSPETALQRWMATGSALPGFGHKLYPEGDPRAASLLATFTPPPEISALITLVRARTGQEPTIDVALAALASHCALPGDAAYALFAIGRSVGWMAHAIEQITAGTLIRPRAQYIGPEIARAEA</sequence>
<dbReference type="Gene3D" id="1.10.230.10">
    <property type="entry name" value="Cytochrome P450-Terp, domain 2"/>
    <property type="match status" value="1"/>
</dbReference>
<evidence type="ECO:0000256" key="2">
    <source>
        <dbReference type="ARBA" id="ARBA00010566"/>
    </source>
</evidence>
<protein>
    <recommendedName>
        <fullName evidence="3">citrate synthase (unknown stereospecificity)</fullName>
        <ecNumber evidence="3">2.3.3.16</ecNumber>
    </recommendedName>
</protein>
<dbReference type="InterPro" id="IPR016143">
    <property type="entry name" value="Citrate_synth-like_sm_a-sub"/>
</dbReference>
<comment type="similarity">
    <text evidence="2">Belongs to the citrate synthase family.</text>
</comment>
<dbReference type="InterPro" id="IPR016142">
    <property type="entry name" value="Citrate_synth-like_lrg_a-sub"/>
</dbReference>
<dbReference type="UniPathway" id="UPA00223">
    <property type="reaction ID" value="UER00717"/>
</dbReference>
<dbReference type="CDD" id="cd06102">
    <property type="entry name" value="citrate_synt_like_2"/>
    <property type="match status" value="1"/>
</dbReference>
<keyword evidence="4" id="KW-0808">Transferase</keyword>
<dbReference type="SUPFAM" id="SSF48256">
    <property type="entry name" value="Citrate synthase"/>
    <property type="match status" value="1"/>
</dbReference>
<dbReference type="InterPro" id="IPR041657">
    <property type="entry name" value="HTH_17"/>
</dbReference>
<name>A0A6L7G7N4_9RHOB</name>
<dbReference type="EC" id="2.3.3.16" evidence="3"/>
<dbReference type="RefSeq" id="WP_160895459.1">
    <property type="nucleotide sequence ID" value="NZ_WUMU01000018.1"/>
</dbReference>
<comment type="pathway">
    <text evidence="1">Carbohydrate metabolism; tricarboxylic acid cycle; isocitrate from oxaloacetate: step 1/2.</text>
</comment>
<feature type="domain" description="Helix-turn-helix" evidence="5">
    <location>
        <begin position="4"/>
        <end position="56"/>
    </location>
</feature>
<dbReference type="PANTHER" id="PTHR11739">
    <property type="entry name" value="CITRATE SYNTHASE"/>
    <property type="match status" value="1"/>
</dbReference>
<dbReference type="InterPro" id="IPR002020">
    <property type="entry name" value="Citrate_synthase"/>
</dbReference>
<dbReference type="Proteomes" id="UP000477911">
    <property type="component" value="Unassembled WGS sequence"/>
</dbReference>
<evidence type="ECO:0000313" key="7">
    <source>
        <dbReference type="Proteomes" id="UP000477911"/>
    </source>
</evidence>
<dbReference type="GO" id="GO:0005829">
    <property type="term" value="C:cytosol"/>
    <property type="evidence" value="ECO:0007669"/>
    <property type="project" value="TreeGrafter"/>
</dbReference>
<dbReference type="GO" id="GO:0006099">
    <property type="term" value="P:tricarboxylic acid cycle"/>
    <property type="evidence" value="ECO:0007669"/>
    <property type="project" value="UniProtKB-UniPathway"/>
</dbReference>
<dbReference type="EMBL" id="WUMU01000018">
    <property type="protein sequence ID" value="MXN19330.1"/>
    <property type="molecule type" value="Genomic_DNA"/>
</dbReference>
<evidence type="ECO:0000313" key="6">
    <source>
        <dbReference type="EMBL" id="MXN19330.1"/>
    </source>
</evidence>
<dbReference type="GO" id="GO:0005975">
    <property type="term" value="P:carbohydrate metabolic process"/>
    <property type="evidence" value="ECO:0007669"/>
    <property type="project" value="TreeGrafter"/>
</dbReference>
<dbReference type="PANTHER" id="PTHR11739:SF4">
    <property type="entry name" value="CITRATE SYNTHASE, PEROXISOMAL"/>
    <property type="match status" value="1"/>
</dbReference>
<organism evidence="6 7">
    <name type="scientific">Pseudooceanicola albus</name>
    <dbReference type="NCBI Taxonomy" id="2692189"/>
    <lineage>
        <taxon>Bacteria</taxon>
        <taxon>Pseudomonadati</taxon>
        <taxon>Pseudomonadota</taxon>
        <taxon>Alphaproteobacteria</taxon>
        <taxon>Rhodobacterales</taxon>
        <taxon>Paracoccaceae</taxon>
        <taxon>Pseudooceanicola</taxon>
    </lineage>
</organism>